<feature type="transmembrane region" description="Helical" evidence="9">
    <location>
        <begin position="90"/>
        <end position="115"/>
    </location>
</feature>
<dbReference type="Pfam" id="PF08022">
    <property type="entry name" value="FAD_binding_8"/>
    <property type="match status" value="1"/>
</dbReference>
<evidence type="ECO:0000256" key="4">
    <source>
        <dbReference type="ARBA" id="ARBA00022989"/>
    </source>
</evidence>
<dbReference type="STRING" id="246404.A0A507FKA1"/>
<comment type="caution">
    <text evidence="11">The sequence shown here is derived from an EMBL/GenBank/DDBJ whole genome shotgun (WGS) entry which is preliminary data.</text>
</comment>
<feature type="transmembrane region" description="Helical" evidence="9">
    <location>
        <begin position="209"/>
        <end position="228"/>
    </location>
</feature>
<dbReference type="GO" id="GO:0000293">
    <property type="term" value="F:ferric-chelate reductase activity"/>
    <property type="evidence" value="ECO:0007669"/>
    <property type="project" value="TreeGrafter"/>
</dbReference>
<feature type="compositionally biased region" description="Polar residues" evidence="8">
    <location>
        <begin position="518"/>
        <end position="535"/>
    </location>
</feature>
<keyword evidence="4 9" id="KW-1133">Transmembrane helix</keyword>
<keyword evidence="2 9" id="KW-0812">Transmembrane</keyword>
<evidence type="ECO:0000256" key="6">
    <source>
        <dbReference type="ARBA" id="ARBA00023065"/>
    </source>
</evidence>
<dbReference type="InterPro" id="IPR013121">
    <property type="entry name" value="Fe_red_NAD-bd_6"/>
</dbReference>
<reference evidence="11 12" key="1">
    <citation type="journal article" date="2019" name="Sci. Rep.">
        <title>Comparative genomics of chytrid fungi reveal insights into the obligate biotrophic and pathogenic lifestyle of Synchytrium endobioticum.</title>
        <authorList>
            <person name="van de Vossenberg B.T.L.H."/>
            <person name="Warris S."/>
            <person name="Nguyen H.D.T."/>
            <person name="van Gent-Pelzer M.P.E."/>
            <person name="Joly D.L."/>
            <person name="van de Geest H.C."/>
            <person name="Bonants P.J.M."/>
            <person name="Smith D.S."/>
            <person name="Levesque C.A."/>
            <person name="van der Lee T.A.J."/>
        </authorList>
    </citation>
    <scope>NUCLEOTIDE SEQUENCE [LARGE SCALE GENOMIC DNA]</scope>
    <source>
        <strain evidence="11 12">CBS 675.73</strain>
    </source>
</reference>
<dbReference type="SFLD" id="SFLDS00052">
    <property type="entry name" value="Ferric_Reductase_Domain"/>
    <property type="match status" value="1"/>
</dbReference>
<feature type="domain" description="FAD-binding FR-type" evidence="10">
    <location>
        <begin position="280"/>
        <end position="419"/>
    </location>
</feature>
<evidence type="ECO:0000313" key="12">
    <source>
        <dbReference type="Proteomes" id="UP000320333"/>
    </source>
</evidence>
<evidence type="ECO:0000256" key="3">
    <source>
        <dbReference type="ARBA" id="ARBA00022982"/>
    </source>
</evidence>
<keyword evidence="3" id="KW-0249">Electron transport</keyword>
<evidence type="ECO:0000256" key="1">
    <source>
        <dbReference type="ARBA" id="ARBA00004141"/>
    </source>
</evidence>
<keyword evidence="7 9" id="KW-0472">Membrane</keyword>
<evidence type="ECO:0000313" key="11">
    <source>
        <dbReference type="EMBL" id="TPX76652.1"/>
    </source>
</evidence>
<dbReference type="Pfam" id="PF01794">
    <property type="entry name" value="Ferric_reduct"/>
    <property type="match status" value="1"/>
</dbReference>
<dbReference type="InterPro" id="IPR013112">
    <property type="entry name" value="FAD-bd_8"/>
</dbReference>
<dbReference type="PANTHER" id="PTHR11972">
    <property type="entry name" value="NADPH OXIDASE"/>
    <property type="match status" value="1"/>
</dbReference>
<evidence type="ECO:0000256" key="7">
    <source>
        <dbReference type="ARBA" id="ARBA00023136"/>
    </source>
</evidence>
<dbReference type="SFLD" id="SFLDG01168">
    <property type="entry name" value="Ferric_reductase_subgroup_(FRE"/>
    <property type="match status" value="1"/>
</dbReference>
<dbReference type="OrthoDB" id="27096at2759"/>
<protein>
    <recommendedName>
        <fullName evidence="10">FAD-binding FR-type domain-containing protein</fullName>
    </recommendedName>
</protein>
<organism evidence="11 12">
    <name type="scientific">Chytriomyces confervae</name>
    <dbReference type="NCBI Taxonomy" id="246404"/>
    <lineage>
        <taxon>Eukaryota</taxon>
        <taxon>Fungi</taxon>
        <taxon>Fungi incertae sedis</taxon>
        <taxon>Chytridiomycota</taxon>
        <taxon>Chytridiomycota incertae sedis</taxon>
        <taxon>Chytridiomycetes</taxon>
        <taxon>Chytridiales</taxon>
        <taxon>Chytriomycetaceae</taxon>
        <taxon>Chytriomyces</taxon>
    </lineage>
</organism>
<evidence type="ECO:0000256" key="9">
    <source>
        <dbReference type="SAM" id="Phobius"/>
    </source>
</evidence>
<dbReference type="EMBL" id="QEAP01000040">
    <property type="protein sequence ID" value="TPX76652.1"/>
    <property type="molecule type" value="Genomic_DNA"/>
</dbReference>
<dbReference type="PROSITE" id="PS51384">
    <property type="entry name" value="FAD_FR"/>
    <property type="match status" value="1"/>
</dbReference>
<evidence type="ECO:0000259" key="10">
    <source>
        <dbReference type="PROSITE" id="PS51384"/>
    </source>
</evidence>
<evidence type="ECO:0000256" key="8">
    <source>
        <dbReference type="SAM" id="MobiDB-lite"/>
    </source>
</evidence>
<feature type="transmembrane region" description="Helical" evidence="9">
    <location>
        <begin position="169"/>
        <end position="189"/>
    </location>
</feature>
<evidence type="ECO:0000256" key="2">
    <source>
        <dbReference type="ARBA" id="ARBA00022692"/>
    </source>
</evidence>
<dbReference type="GO" id="GO:0016175">
    <property type="term" value="F:superoxide-generating NAD(P)H oxidase activity"/>
    <property type="evidence" value="ECO:0007669"/>
    <property type="project" value="TreeGrafter"/>
</dbReference>
<dbReference type="InterPro" id="IPR050369">
    <property type="entry name" value="RBOH/FRE"/>
</dbReference>
<dbReference type="CDD" id="cd06186">
    <property type="entry name" value="NOX_Duox_like_FAD_NADP"/>
    <property type="match status" value="1"/>
</dbReference>
<dbReference type="GO" id="GO:0033215">
    <property type="term" value="P:reductive iron assimilation"/>
    <property type="evidence" value="ECO:0007669"/>
    <property type="project" value="TreeGrafter"/>
</dbReference>
<dbReference type="Gene3D" id="3.40.50.80">
    <property type="entry name" value="Nucleotide-binding domain of ferredoxin-NADP reductase (FNR) module"/>
    <property type="match status" value="1"/>
</dbReference>
<dbReference type="Pfam" id="PF08030">
    <property type="entry name" value="NAD_binding_6"/>
    <property type="match status" value="1"/>
</dbReference>
<name>A0A507FKA1_9FUNG</name>
<dbReference type="InterPro" id="IPR039261">
    <property type="entry name" value="FNR_nucleotide-bd"/>
</dbReference>
<dbReference type="InterPro" id="IPR013130">
    <property type="entry name" value="Fe3_Rdtase_TM_dom"/>
</dbReference>
<dbReference type="PANTHER" id="PTHR11972:SF69">
    <property type="entry name" value="FERRIC REDUCTION OXIDASE 6-RELATED"/>
    <property type="match status" value="1"/>
</dbReference>
<feature type="transmembrane region" description="Helical" evidence="9">
    <location>
        <begin position="235"/>
        <end position="253"/>
    </location>
</feature>
<evidence type="ECO:0000256" key="5">
    <source>
        <dbReference type="ARBA" id="ARBA00023002"/>
    </source>
</evidence>
<dbReference type="AlphaFoldDB" id="A0A507FKA1"/>
<keyword evidence="5" id="KW-0560">Oxidoreductase</keyword>
<gene>
    <name evidence="11" type="ORF">CcCBS67573_g02064</name>
</gene>
<feature type="transmembrane region" description="Helical" evidence="9">
    <location>
        <begin position="20"/>
        <end position="42"/>
    </location>
</feature>
<dbReference type="GO" id="GO:0005886">
    <property type="term" value="C:plasma membrane"/>
    <property type="evidence" value="ECO:0007669"/>
    <property type="project" value="TreeGrafter"/>
</dbReference>
<dbReference type="SUPFAM" id="SSF52343">
    <property type="entry name" value="Ferredoxin reductase-like, C-terminal NADP-linked domain"/>
    <property type="match status" value="1"/>
</dbReference>
<keyword evidence="6" id="KW-0406">Ion transport</keyword>
<proteinExistence type="predicted"/>
<dbReference type="InterPro" id="IPR017927">
    <property type="entry name" value="FAD-bd_FR_type"/>
</dbReference>
<keyword evidence="6" id="KW-0813">Transport</keyword>
<comment type="subcellular location">
    <subcellularLocation>
        <location evidence="1">Membrane</location>
        <topology evidence="1">Multi-pass membrane protein</topology>
    </subcellularLocation>
</comment>
<dbReference type="Proteomes" id="UP000320333">
    <property type="component" value="Unassembled WGS sequence"/>
</dbReference>
<accession>A0A507FKA1</accession>
<keyword evidence="12" id="KW-1185">Reference proteome</keyword>
<sequence length="644" mass="69478">MPTLADSPVAWLLGSDNLRAALVLAACQAALIAVHLLATAILPRFAVRSTAGVRHSASSVVFHKLANWRMASSLAMTAQSAKPTSTPSKIASMASSLICIQSVSIVTLLLVFSLGTALDPNVTSDVGHQRMGRFAVVYAALALALPTRNSLLATVLLNTSFKDALKWHIWTASAAVILALVHSISYFILWMQSNHVEASLSSTQIRNRYGLAASSLMLLVFLSSLYPVRRYAYQLFYTLHILTIPIVLTLVYLHTPTTALPYLTGPLALYIVDKGIRLMKSTRRVKVLAVESLHDAADAASTTMLTVCIPPLCQHGGFKPGQFVFVNIPEISSTKWHPVSLSSHSPTLTNTESVSKCCSESTKLSQEHPCTGCRIVFSGRGPFPRALNAIASSRLLCNPDSLSPLLMHMDGPYGHSHAHSYFSRNSAGAYMYIAGGIGVTPVLSLLLSNVSPTQASGCCHSPDDASPAKVVPNKHQERILVWSVKCLRHAGWAIDDLLACAHAGVSVLIHVTAEEQDSGSVTTLEQQQQEGNGSDENLDTEAGLSREDDALLSGWMGQQTHSDALADVANGLVPRVRVVFGKRPEYGRLFTELKQRRYASAQFVGDCGVIVSGPAELVSSVQWHAVQESDETCLFHVFTESFEL</sequence>
<feature type="transmembrane region" description="Helical" evidence="9">
    <location>
        <begin position="135"/>
        <end position="157"/>
    </location>
</feature>
<feature type="region of interest" description="Disordered" evidence="8">
    <location>
        <begin position="518"/>
        <end position="540"/>
    </location>
</feature>